<proteinExistence type="predicted"/>
<dbReference type="AlphaFoldDB" id="A0A0D7A6D7"/>
<gene>
    <name evidence="2" type="ORF">FISHEDRAFT_60406</name>
</gene>
<dbReference type="Proteomes" id="UP000054144">
    <property type="component" value="Unassembled WGS sequence"/>
</dbReference>
<sequence length="187" mass="20924">MSDPEKKNIELTSQVPRRAQDVPVFLLCFHEENAGRLVVDPDRRKATRLLVITLAAVAPDFDSGIGIASLYALADEFNTTTTVISDLTSNWSISPLGFGGIFAIMGMRRYGRPHFVLDTAMRCLNGFFSTMPQGLYIVNDMNLFHLQAQMLARRPAYSMAVAYLDDRVGDEDEEGDEMLENEWTSAH</sequence>
<evidence type="ECO:0000313" key="3">
    <source>
        <dbReference type="Proteomes" id="UP000054144"/>
    </source>
</evidence>
<reference evidence="2 3" key="1">
    <citation type="journal article" date="2015" name="Fungal Genet. Biol.">
        <title>Evolution of novel wood decay mechanisms in Agaricales revealed by the genome sequences of Fistulina hepatica and Cylindrobasidium torrendii.</title>
        <authorList>
            <person name="Floudas D."/>
            <person name="Held B.W."/>
            <person name="Riley R."/>
            <person name="Nagy L.G."/>
            <person name="Koehler G."/>
            <person name="Ransdell A.S."/>
            <person name="Younus H."/>
            <person name="Chow J."/>
            <person name="Chiniquy J."/>
            <person name="Lipzen A."/>
            <person name="Tritt A."/>
            <person name="Sun H."/>
            <person name="Haridas S."/>
            <person name="LaButti K."/>
            <person name="Ohm R.A."/>
            <person name="Kues U."/>
            <person name="Blanchette R.A."/>
            <person name="Grigoriev I.V."/>
            <person name="Minto R.E."/>
            <person name="Hibbett D.S."/>
        </authorList>
    </citation>
    <scope>NUCLEOTIDE SEQUENCE [LARGE SCALE GENOMIC DNA]</scope>
    <source>
        <strain evidence="2 3">ATCC 64428</strain>
    </source>
</reference>
<feature type="transmembrane region" description="Helical" evidence="1">
    <location>
        <begin position="49"/>
        <end position="73"/>
    </location>
</feature>
<dbReference type="EMBL" id="KN882034">
    <property type="protein sequence ID" value="KIY46368.1"/>
    <property type="molecule type" value="Genomic_DNA"/>
</dbReference>
<keyword evidence="1" id="KW-0472">Membrane</keyword>
<accession>A0A0D7A6D7</accession>
<keyword evidence="1" id="KW-1133">Transmembrane helix</keyword>
<keyword evidence="1" id="KW-0812">Transmembrane</keyword>
<protein>
    <submittedName>
        <fullName evidence="2">Uncharacterized protein</fullName>
    </submittedName>
</protein>
<organism evidence="2 3">
    <name type="scientific">Fistulina hepatica ATCC 64428</name>
    <dbReference type="NCBI Taxonomy" id="1128425"/>
    <lineage>
        <taxon>Eukaryota</taxon>
        <taxon>Fungi</taxon>
        <taxon>Dikarya</taxon>
        <taxon>Basidiomycota</taxon>
        <taxon>Agaricomycotina</taxon>
        <taxon>Agaricomycetes</taxon>
        <taxon>Agaricomycetidae</taxon>
        <taxon>Agaricales</taxon>
        <taxon>Fistulinaceae</taxon>
        <taxon>Fistulina</taxon>
    </lineage>
</organism>
<evidence type="ECO:0000256" key="1">
    <source>
        <dbReference type="SAM" id="Phobius"/>
    </source>
</evidence>
<name>A0A0D7A6D7_9AGAR</name>
<dbReference type="OrthoDB" id="2533084at2759"/>
<keyword evidence="3" id="KW-1185">Reference proteome</keyword>
<evidence type="ECO:0000313" key="2">
    <source>
        <dbReference type="EMBL" id="KIY46368.1"/>
    </source>
</evidence>
<feature type="transmembrane region" description="Helical" evidence="1">
    <location>
        <begin position="93"/>
        <end position="111"/>
    </location>
</feature>